<accession>A0A1G5GWJ7</accession>
<dbReference type="GO" id="GO:0003677">
    <property type="term" value="F:DNA binding"/>
    <property type="evidence" value="ECO:0007669"/>
    <property type="project" value="UniProtKB-KW"/>
</dbReference>
<dbReference type="SUPFAM" id="SSF47413">
    <property type="entry name" value="lambda repressor-like DNA-binding domains"/>
    <property type="match status" value="1"/>
</dbReference>
<dbReference type="AlphaFoldDB" id="A0A1G5GWJ7"/>
<dbReference type="Proteomes" id="UP000183047">
    <property type="component" value="Unassembled WGS sequence"/>
</dbReference>
<dbReference type="EMBL" id="FMUR01000026">
    <property type="protein sequence ID" value="SCY55995.1"/>
    <property type="molecule type" value="Genomic_DNA"/>
</dbReference>
<name>A0A1G5GWJ7_9FIRM</name>
<dbReference type="OrthoDB" id="9813152at2"/>
<evidence type="ECO:0000313" key="4">
    <source>
        <dbReference type="Proteomes" id="UP000183047"/>
    </source>
</evidence>
<dbReference type="RefSeq" id="WP_074463449.1">
    <property type="nucleotide sequence ID" value="NZ_FMUR01000026.1"/>
</dbReference>
<dbReference type="GO" id="GO:0005506">
    <property type="term" value="F:iron ion binding"/>
    <property type="evidence" value="ECO:0007669"/>
    <property type="project" value="InterPro"/>
</dbReference>
<dbReference type="InterPro" id="IPR010982">
    <property type="entry name" value="Lambda_DNA-bd_dom_sf"/>
</dbReference>
<dbReference type="PANTHER" id="PTHR46558">
    <property type="entry name" value="TRACRIPTIONAL REGULATORY PROTEIN-RELATED-RELATED"/>
    <property type="match status" value="1"/>
</dbReference>
<dbReference type="Pfam" id="PF01381">
    <property type="entry name" value="HTH_3"/>
    <property type="match status" value="1"/>
</dbReference>
<feature type="domain" description="HTH cro/C1-type" evidence="2">
    <location>
        <begin position="10"/>
        <end position="64"/>
    </location>
</feature>
<dbReference type="PROSITE" id="PS50943">
    <property type="entry name" value="HTH_CROC1"/>
    <property type="match status" value="1"/>
</dbReference>
<evidence type="ECO:0000313" key="3">
    <source>
        <dbReference type="EMBL" id="SCY55995.1"/>
    </source>
</evidence>
<dbReference type="GO" id="GO:0016491">
    <property type="term" value="F:oxidoreductase activity"/>
    <property type="evidence" value="ECO:0007669"/>
    <property type="project" value="InterPro"/>
</dbReference>
<keyword evidence="1" id="KW-0238">DNA-binding</keyword>
<dbReference type="SMART" id="SM00530">
    <property type="entry name" value="HTH_XRE"/>
    <property type="match status" value="1"/>
</dbReference>
<reference evidence="4" key="1">
    <citation type="submission" date="2016-10" db="EMBL/GenBank/DDBJ databases">
        <authorList>
            <person name="Varghese N."/>
            <person name="Submissions S."/>
        </authorList>
    </citation>
    <scope>NUCLEOTIDE SEQUENCE [LARGE SCALE GENOMIC DNA]</scope>
    <source>
        <strain evidence="4">XBD2006</strain>
    </source>
</reference>
<proteinExistence type="predicted"/>
<dbReference type="InterPro" id="IPR036073">
    <property type="entry name" value="Desulfoferrodoxin_Fe-bd_dom_sf"/>
</dbReference>
<dbReference type="Gene3D" id="1.10.260.40">
    <property type="entry name" value="lambda repressor-like DNA-binding domains"/>
    <property type="match status" value="1"/>
</dbReference>
<sequence length="223" mass="25306">MNQYVTGAVIKALREKNMMTQLQLAEKLGVTDKTISKWETGKGYPDITLLEPIAIAFRISVTELISGNPIHNANVSANMMRSKFYVCPICGNVIHSMGECVIGCHGIQLYPLSDEPSDEHHMIFIERSDDEYYVRIDHSMTKEHFISFVAATGIDEIQLVKLYPEGKAEARFKIRGVRKIYFYCNHDGLFSMDIVKGIDDKESGYDNSQERKELEKVADKLFG</sequence>
<dbReference type="InterPro" id="IPR001387">
    <property type="entry name" value="Cro/C1-type_HTH"/>
</dbReference>
<evidence type="ECO:0000256" key="1">
    <source>
        <dbReference type="ARBA" id="ARBA00023125"/>
    </source>
</evidence>
<dbReference type="CDD" id="cd00093">
    <property type="entry name" value="HTH_XRE"/>
    <property type="match status" value="1"/>
</dbReference>
<gene>
    <name evidence="3" type="ORF">SAMN02910451_03084</name>
</gene>
<evidence type="ECO:0000259" key="2">
    <source>
        <dbReference type="PROSITE" id="PS50943"/>
    </source>
</evidence>
<dbReference type="Gene3D" id="2.60.40.730">
    <property type="entry name" value="SOR catalytic domain"/>
    <property type="match status" value="1"/>
</dbReference>
<dbReference type="PANTHER" id="PTHR46558:SF11">
    <property type="entry name" value="HTH-TYPE TRANSCRIPTIONAL REGULATOR XRE"/>
    <property type="match status" value="1"/>
</dbReference>
<dbReference type="SUPFAM" id="SSF49367">
    <property type="entry name" value="Superoxide reductase-like"/>
    <property type="match status" value="1"/>
</dbReference>
<keyword evidence="4" id="KW-1185">Reference proteome</keyword>
<protein>
    <submittedName>
        <fullName evidence="3">Helix-turn-helix</fullName>
    </submittedName>
</protein>
<organism evidence="3 4">
    <name type="scientific">Butyrivibrio hungatei</name>
    <dbReference type="NCBI Taxonomy" id="185008"/>
    <lineage>
        <taxon>Bacteria</taxon>
        <taxon>Bacillati</taxon>
        <taxon>Bacillota</taxon>
        <taxon>Clostridia</taxon>
        <taxon>Lachnospirales</taxon>
        <taxon>Lachnospiraceae</taxon>
        <taxon>Butyrivibrio</taxon>
    </lineage>
</organism>